<accession>A0ACB8ARB7</accession>
<keyword evidence="2" id="KW-1185">Reference proteome</keyword>
<sequence length="427" mass="47080">MLTTPFPRPNPSNSPPKPPLPVQSLDINLNFGPPALGDMFNTPFEFGEAASSTNSAGASTKPRSFDFVFPSSQVQTRSHQDDANGSGSGYSYQRYTPPRFLGGRPHIHTAYYSARSEFEPELEPQNEAEVEPLNYTPYYTAQSSPEPETPTPRPPSPVPTMDFSMISPPNSPTFHSFADAQRTPPRVRPGITRLWESFASPGGPLRSKSRDNLKIPNVSGIGRSKSPPTMHIKSSSSTGKWTGSPVGKLKEKRRAKARKRSLAYVVSLDLDLDYGAMPPLDGEEGELIAIGGDYIWETDQSRSPSPTPSLSQTPTPIAEYSDPLIAVHSKQVHTLPPELFLHILSFLPLRSVLAASAVCLRWRVLAMDNAVWWELWKRKEQLICPGSVVMLMVVMLIEKGRWNEISGMKACISTAGWYLESIAVGWC</sequence>
<dbReference type="Proteomes" id="UP000790377">
    <property type="component" value="Unassembled WGS sequence"/>
</dbReference>
<protein>
    <submittedName>
        <fullName evidence="1">Uncharacterized protein</fullName>
    </submittedName>
</protein>
<evidence type="ECO:0000313" key="2">
    <source>
        <dbReference type="Proteomes" id="UP000790377"/>
    </source>
</evidence>
<dbReference type="EMBL" id="MU267595">
    <property type="protein sequence ID" value="KAH7915926.1"/>
    <property type="molecule type" value="Genomic_DNA"/>
</dbReference>
<reference evidence="1" key="1">
    <citation type="journal article" date="2021" name="New Phytol.">
        <title>Evolutionary innovations through gain and loss of genes in the ectomycorrhizal Boletales.</title>
        <authorList>
            <person name="Wu G."/>
            <person name="Miyauchi S."/>
            <person name="Morin E."/>
            <person name="Kuo A."/>
            <person name="Drula E."/>
            <person name="Varga T."/>
            <person name="Kohler A."/>
            <person name="Feng B."/>
            <person name="Cao Y."/>
            <person name="Lipzen A."/>
            <person name="Daum C."/>
            <person name="Hundley H."/>
            <person name="Pangilinan J."/>
            <person name="Johnson J."/>
            <person name="Barry K."/>
            <person name="LaButti K."/>
            <person name="Ng V."/>
            <person name="Ahrendt S."/>
            <person name="Min B."/>
            <person name="Choi I.G."/>
            <person name="Park H."/>
            <person name="Plett J.M."/>
            <person name="Magnuson J."/>
            <person name="Spatafora J.W."/>
            <person name="Nagy L.G."/>
            <person name="Henrissat B."/>
            <person name="Grigoriev I.V."/>
            <person name="Yang Z.L."/>
            <person name="Xu J."/>
            <person name="Martin F.M."/>
        </authorList>
    </citation>
    <scope>NUCLEOTIDE SEQUENCE</scope>
    <source>
        <strain evidence="1">ATCC 28755</strain>
    </source>
</reference>
<proteinExistence type="predicted"/>
<name>A0ACB8ARB7_9AGAM</name>
<gene>
    <name evidence="1" type="ORF">BJ138DRAFT_826358</name>
</gene>
<evidence type="ECO:0000313" key="1">
    <source>
        <dbReference type="EMBL" id="KAH7915926.1"/>
    </source>
</evidence>
<comment type="caution">
    <text evidence="1">The sequence shown here is derived from an EMBL/GenBank/DDBJ whole genome shotgun (WGS) entry which is preliminary data.</text>
</comment>
<organism evidence="1 2">
    <name type="scientific">Hygrophoropsis aurantiaca</name>
    <dbReference type="NCBI Taxonomy" id="72124"/>
    <lineage>
        <taxon>Eukaryota</taxon>
        <taxon>Fungi</taxon>
        <taxon>Dikarya</taxon>
        <taxon>Basidiomycota</taxon>
        <taxon>Agaricomycotina</taxon>
        <taxon>Agaricomycetes</taxon>
        <taxon>Agaricomycetidae</taxon>
        <taxon>Boletales</taxon>
        <taxon>Coniophorineae</taxon>
        <taxon>Hygrophoropsidaceae</taxon>
        <taxon>Hygrophoropsis</taxon>
    </lineage>
</organism>